<keyword evidence="1" id="KW-0472">Membrane</keyword>
<reference evidence="3" key="1">
    <citation type="submission" date="2017-02" db="EMBL/GenBank/DDBJ databases">
        <authorList>
            <person name="Daims H."/>
        </authorList>
    </citation>
    <scope>NUCLEOTIDE SEQUENCE [LARGE SCALE GENOMIC DNA]</scope>
</reference>
<dbReference type="Proteomes" id="UP000195667">
    <property type="component" value="Unassembled WGS sequence"/>
</dbReference>
<keyword evidence="1" id="KW-0812">Transmembrane</keyword>
<keyword evidence="3" id="KW-1185">Reference proteome</keyword>
<name>A0A1R4H3W6_9GAMM</name>
<evidence type="ECO:0000256" key="1">
    <source>
        <dbReference type="SAM" id="Phobius"/>
    </source>
</evidence>
<dbReference type="EMBL" id="FUKI01000079">
    <property type="protein sequence ID" value="SJM90953.1"/>
    <property type="molecule type" value="Genomic_DNA"/>
</dbReference>
<evidence type="ECO:0000313" key="2">
    <source>
        <dbReference type="EMBL" id="SJM90953.1"/>
    </source>
</evidence>
<feature type="transmembrane region" description="Helical" evidence="1">
    <location>
        <begin position="99"/>
        <end position="117"/>
    </location>
</feature>
<protein>
    <submittedName>
        <fullName evidence="2">Uncharacterized protein</fullName>
    </submittedName>
</protein>
<dbReference type="AlphaFoldDB" id="A0A1R4H3W6"/>
<dbReference type="OrthoDB" id="5571234at2"/>
<keyword evidence="1" id="KW-1133">Transmembrane helix</keyword>
<dbReference type="RefSeq" id="WP_087142748.1">
    <property type="nucleotide sequence ID" value="NZ_FUKI01000079.1"/>
</dbReference>
<sequence length="148" mass="16535">MDILRNCKTWLSFVLILTVLTHFGFGHQDVSPFVLCFGADGHVAVERVAQEQHDKAKVSFKSEAKTYFANSNSPCFSPCADIPLDGDAHTPLPLDVSKIAFDIGFLPLFFLISLVLYSPRLITRQPFFFAPLFTDSRLLALRSTVLLI</sequence>
<gene>
    <name evidence="2" type="ORF">CRENPOLYSF1_170018</name>
</gene>
<proteinExistence type="predicted"/>
<evidence type="ECO:0000313" key="3">
    <source>
        <dbReference type="Proteomes" id="UP000195667"/>
    </source>
</evidence>
<organism evidence="2 3">
    <name type="scientific">Crenothrix polyspora</name>
    <dbReference type="NCBI Taxonomy" id="360316"/>
    <lineage>
        <taxon>Bacteria</taxon>
        <taxon>Pseudomonadati</taxon>
        <taxon>Pseudomonadota</taxon>
        <taxon>Gammaproteobacteria</taxon>
        <taxon>Methylococcales</taxon>
        <taxon>Crenotrichaceae</taxon>
        <taxon>Crenothrix</taxon>
    </lineage>
</organism>
<accession>A0A1R4H3W6</accession>